<evidence type="ECO:0000256" key="7">
    <source>
        <dbReference type="ARBA" id="ARBA00023136"/>
    </source>
</evidence>
<feature type="domain" description="Major facilitator superfamily (MFS) profile" evidence="10">
    <location>
        <begin position="29"/>
        <end position="506"/>
    </location>
</feature>
<feature type="transmembrane region" description="Helical" evidence="9">
    <location>
        <begin position="126"/>
        <end position="144"/>
    </location>
</feature>
<feature type="transmembrane region" description="Helical" evidence="9">
    <location>
        <begin position="156"/>
        <end position="174"/>
    </location>
</feature>
<dbReference type="EMBL" id="NOZR01000002">
    <property type="protein sequence ID" value="OYN82207.1"/>
    <property type="molecule type" value="Genomic_DNA"/>
</dbReference>
<proteinExistence type="inferred from homology"/>
<keyword evidence="6 9" id="KW-1133">Transmembrane helix</keyword>
<dbReference type="InterPro" id="IPR020846">
    <property type="entry name" value="MFS_dom"/>
</dbReference>
<evidence type="ECO:0000313" key="12">
    <source>
        <dbReference type="Proteomes" id="UP000216063"/>
    </source>
</evidence>
<comment type="caution">
    <text evidence="11">The sequence shown here is derived from an EMBL/GenBank/DDBJ whole genome shotgun (WGS) entry which is preliminary data.</text>
</comment>
<evidence type="ECO:0000256" key="2">
    <source>
        <dbReference type="ARBA" id="ARBA00007520"/>
    </source>
</evidence>
<evidence type="ECO:0000313" key="11">
    <source>
        <dbReference type="EMBL" id="OYN82207.1"/>
    </source>
</evidence>
<evidence type="ECO:0000256" key="5">
    <source>
        <dbReference type="ARBA" id="ARBA00022692"/>
    </source>
</evidence>
<feature type="transmembrane region" description="Helical" evidence="9">
    <location>
        <begin position="373"/>
        <end position="395"/>
    </location>
</feature>
<dbReference type="FunFam" id="1.20.1720.10:FF:000004">
    <property type="entry name" value="EmrB/QacA family drug resistance transporter"/>
    <property type="match status" value="1"/>
</dbReference>
<feature type="transmembrane region" description="Helical" evidence="9">
    <location>
        <begin position="180"/>
        <end position="203"/>
    </location>
</feature>
<dbReference type="Proteomes" id="UP000216063">
    <property type="component" value="Unassembled WGS sequence"/>
</dbReference>
<name>A0A255DRW8_9MYCO</name>
<accession>A0A255DRW8</accession>
<organism evidence="11 12">
    <name type="scientific">Mycolicibacterium sphagni</name>
    <dbReference type="NCBI Taxonomy" id="1786"/>
    <lineage>
        <taxon>Bacteria</taxon>
        <taxon>Bacillati</taxon>
        <taxon>Actinomycetota</taxon>
        <taxon>Actinomycetes</taxon>
        <taxon>Mycobacteriales</taxon>
        <taxon>Mycobacteriaceae</taxon>
        <taxon>Mycolicibacterium</taxon>
    </lineage>
</organism>
<evidence type="ECO:0000256" key="9">
    <source>
        <dbReference type="SAM" id="Phobius"/>
    </source>
</evidence>
<feature type="transmembrane region" description="Helical" evidence="9">
    <location>
        <begin position="94"/>
        <end position="120"/>
    </location>
</feature>
<feature type="transmembrane region" description="Helical" evidence="9">
    <location>
        <begin position="63"/>
        <end position="82"/>
    </location>
</feature>
<feature type="transmembrane region" description="Helical" evidence="9">
    <location>
        <begin position="215"/>
        <end position="235"/>
    </location>
</feature>
<protein>
    <submittedName>
        <fullName evidence="11">MFS transporter</fullName>
    </submittedName>
</protein>
<evidence type="ECO:0000256" key="3">
    <source>
        <dbReference type="ARBA" id="ARBA00022448"/>
    </source>
</evidence>
<sequence>MKECVTRPTTGAPPEPAAAQVTGRQRNLVFLAVVLGMLLAALDQTIVATALPTVVADLGGAGHQSWVVTSYLLASTIVTAVVGKLGDTFGRKVVFQAAVLFFLAGSVLCGLAGSMTVLVASRALQGIGGGAITVTAVAVIGEVIPLRERGRYQGALGAVFGVTTVVGPLLGGLFTDHLGWRWAFWVNVPVAVVVLIVAAWAIPKLGRSSRPVIDYSGIVLIGLGAAGLTLATSWGGTTYPWGSATIIGLFVGSIAALVAFVVVESRATEPILPIRLFKDPVFTVCCVLSFVVGFAMLGALTFLPTYMQFVDGVSATVSGLHTLPMVVGLLATSLTSGVIVGRTGRYKIFPVVGTAVMAAGFVLLSFMDAHTSVLVQSLDLLILGAGIGLSMQVLVLTVQNTVDFTDLGVATSGVTFFRTIGSSFGAAIFGSLFSNFLADRLPAALAASGTSAAVAQSPQALHKLSHEVAAPIVNAYADSLSRVFLFAAPVAVVGFVLALFLKQVPLRDAAAMGSTDLGEGFGMPTTEPAEKVLEVAVSRLLRESRGMHLPAVAQSAGIHLDTARMWALLQVYRHAQMAGAADLAAIAARHRVPVEILEPAFARLVAAGYAQRAGDYFSLTASGATEVNYARNLIASWITDTLTRSPAFEGRPDRLQVQGAMERIARNVLAQEDGTDTTATRPLVMGAGRPAPDAAATTRLPIGPALSAGIGNEPTRPFRPRAEIRRPPPPGQPRR</sequence>
<keyword evidence="12" id="KW-1185">Reference proteome</keyword>
<evidence type="ECO:0000256" key="1">
    <source>
        <dbReference type="ARBA" id="ARBA00004651"/>
    </source>
</evidence>
<dbReference type="InterPro" id="IPR036259">
    <property type="entry name" value="MFS_trans_sf"/>
</dbReference>
<evidence type="ECO:0000256" key="6">
    <source>
        <dbReference type="ARBA" id="ARBA00022989"/>
    </source>
</evidence>
<comment type="similarity">
    <text evidence="2">Belongs to the major facilitator superfamily. TCR/Tet family.</text>
</comment>
<dbReference type="PRINTS" id="PR01036">
    <property type="entry name" value="TCRTETB"/>
</dbReference>
<dbReference type="AlphaFoldDB" id="A0A255DRW8"/>
<gene>
    <name evidence="11" type="ORF">CG716_02715</name>
</gene>
<dbReference type="GO" id="GO:0022857">
    <property type="term" value="F:transmembrane transporter activity"/>
    <property type="evidence" value="ECO:0007669"/>
    <property type="project" value="InterPro"/>
</dbReference>
<dbReference type="PANTHER" id="PTHR23501:SF197">
    <property type="entry name" value="COMD"/>
    <property type="match status" value="1"/>
</dbReference>
<keyword evidence="5 9" id="KW-0812">Transmembrane</keyword>
<feature type="transmembrane region" description="Helical" evidence="9">
    <location>
        <begin position="323"/>
        <end position="341"/>
    </location>
</feature>
<feature type="transmembrane region" description="Helical" evidence="9">
    <location>
        <begin position="28"/>
        <end position="51"/>
    </location>
</feature>
<evidence type="ECO:0000256" key="4">
    <source>
        <dbReference type="ARBA" id="ARBA00022475"/>
    </source>
</evidence>
<keyword evidence="4" id="KW-1003">Cell membrane</keyword>
<keyword evidence="3" id="KW-0813">Transport</keyword>
<dbReference type="CDD" id="cd17502">
    <property type="entry name" value="MFS_Azr1_MDR_like"/>
    <property type="match status" value="1"/>
</dbReference>
<comment type="subcellular location">
    <subcellularLocation>
        <location evidence="1">Cell membrane</location>
        <topology evidence="1">Multi-pass membrane protein</topology>
    </subcellularLocation>
</comment>
<dbReference type="GO" id="GO:0005886">
    <property type="term" value="C:plasma membrane"/>
    <property type="evidence" value="ECO:0007669"/>
    <property type="project" value="UniProtKB-SubCell"/>
</dbReference>
<dbReference type="Gene3D" id="1.20.1720.10">
    <property type="entry name" value="Multidrug resistance protein D"/>
    <property type="match status" value="1"/>
</dbReference>
<evidence type="ECO:0000259" key="10">
    <source>
        <dbReference type="PROSITE" id="PS50850"/>
    </source>
</evidence>
<dbReference type="Gene3D" id="1.20.1250.20">
    <property type="entry name" value="MFS general substrate transporter like domains"/>
    <property type="match status" value="1"/>
</dbReference>
<feature type="transmembrane region" description="Helical" evidence="9">
    <location>
        <begin position="407"/>
        <end position="433"/>
    </location>
</feature>
<dbReference type="SUPFAM" id="SSF103473">
    <property type="entry name" value="MFS general substrate transporter"/>
    <property type="match status" value="1"/>
</dbReference>
<reference evidence="11 12" key="1">
    <citation type="submission" date="2017-07" db="EMBL/GenBank/DDBJ databases">
        <title>The new phylogeny of genus Mycobacterium.</title>
        <authorList>
            <person name="Tortoli E."/>
            <person name="Trovato A."/>
            <person name="Cirillo D.M."/>
        </authorList>
    </citation>
    <scope>NUCLEOTIDE SEQUENCE [LARGE SCALE GENOMIC DNA]</scope>
    <source>
        <strain evidence="11 12">ATCC 33027</strain>
    </source>
</reference>
<dbReference type="PROSITE" id="PS50850">
    <property type="entry name" value="MFS"/>
    <property type="match status" value="1"/>
</dbReference>
<dbReference type="PANTHER" id="PTHR23501">
    <property type="entry name" value="MAJOR FACILITATOR SUPERFAMILY"/>
    <property type="match status" value="1"/>
</dbReference>
<dbReference type="InterPro" id="IPR004638">
    <property type="entry name" value="EmrB-like"/>
</dbReference>
<dbReference type="Pfam" id="PF07690">
    <property type="entry name" value="MFS_1"/>
    <property type="match status" value="1"/>
</dbReference>
<dbReference type="InterPro" id="IPR011701">
    <property type="entry name" value="MFS"/>
</dbReference>
<feature type="transmembrane region" description="Helical" evidence="9">
    <location>
        <begin position="483"/>
        <end position="501"/>
    </location>
</feature>
<feature type="transmembrane region" description="Helical" evidence="9">
    <location>
        <begin position="241"/>
        <end position="261"/>
    </location>
</feature>
<feature type="transmembrane region" description="Helical" evidence="9">
    <location>
        <begin position="348"/>
        <end position="367"/>
    </location>
</feature>
<evidence type="ECO:0000256" key="8">
    <source>
        <dbReference type="SAM" id="MobiDB-lite"/>
    </source>
</evidence>
<feature type="transmembrane region" description="Helical" evidence="9">
    <location>
        <begin position="281"/>
        <end position="303"/>
    </location>
</feature>
<dbReference type="NCBIfam" id="TIGR00711">
    <property type="entry name" value="efflux_EmrB"/>
    <property type="match status" value="1"/>
</dbReference>
<keyword evidence="7 9" id="KW-0472">Membrane</keyword>
<dbReference type="OrthoDB" id="7375466at2"/>
<feature type="region of interest" description="Disordered" evidence="8">
    <location>
        <begin position="674"/>
        <end position="735"/>
    </location>
</feature>